<feature type="compositionally biased region" description="Basic and acidic residues" evidence="1">
    <location>
        <begin position="68"/>
        <end position="80"/>
    </location>
</feature>
<sequence length="144" mass="16023">MKRASLEQELIQQHSCTWSVAHSALMQAKVELGYDYTIKMKSLRPDVRQSIVQAASEFIVVGTTNKSQQDHAESNSRFTDESSQVPLGVSRTLLAPNTPTSKRPVGLKFHSLLDPTTTTTAPIISGRKVAMTPRIQPCIRRRFS</sequence>
<feature type="region of interest" description="Disordered" evidence="1">
    <location>
        <begin position="65"/>
        <end position="84"/>
    </location>
</feature>
<organism evidence="2 3">
    <name type="scientific">Cylindrotheca closterium</name>
    <dbReference type="NCBI Taxonomy" id="2856"/>
    <lineage>
        <taxon>Eukaryota</taxon>
        <taxon>Sar</taxon>
        <taxon>Stramenopiles</taxon>
        <taxon>Ochrophyta</taxon>
        <taxon>Bacillariophyta</taxon>
        <taxon>Bacillariophyceae</taxon>
        <taxon>Bacillariophycidae</taxon>
        <taxon>Bacillariales</taxon>
        <taxon>Bacillariaceae</taxon>
        <taxon>Cylindrotheca</taxon>
    </lineage>
</organism>
<comment type="caution">
    <text evidence="2">The sequence shown here is derived from an EMBL/GenBank/DDBJ whole genome shotgun (WGS) entry which is preliminary data.</text>
</comment>
<accession>A0AAD2PYA6</accession>
<dbReference type="Proteomes" id="UP001295423">
    <property type="component" value="Unassembled WGS sequence"/>
</dbReference>
<proteinExistence type="predicted"/>
<name>A0AAD2PYA6_9STRA</name>
<evidence type="ECO:0000313" key="3">
    <source>
        <dbReference type="Proteomes" id="UP001295423"/>
    </source>
</evidence>
<reference evidence="2" key="1">
    <citation type="submission" date="2023-08" db="EMBL/GenBank/DDBJ databases">
        <authorList>
            <person name="Audoor S."/>
            <person name="Bilcke G."/>
        </authorList>
    </citation>
    <scope>NUCLEOTIDE SEQUENCE</scope>
</reference>
<evidence type="ECO:0000313" key="2">
    <source>
        <dbReference type="EMBL" id="CAJ1970375.1"/>
    </source>
</evidence>
<dbReference type="EMBL" id="CAKOGP040002502">
    <property type="protein sequence ID" value="CAJ1970375.1"/>
    <property type="molecule type" value="Genomic_DNA"/>
</dbReference>
<protein>
    <submittedName>
        <fullName evidence="2">Uncharacterized protein</fullName>
    </submittedName>
</protein>
<dbReference type="AlphaFoldDB" id="A0AAD2PYA6"/>
<keyword evidence="3" id="KW-1185">Reference proteome</keyword>
<gene>
    <name evidence="2" type="ORF">CYCCA115_LOCUS24394</name>
</gene>
<evidence type="ECO:0000256" key="1">
    <source>
        <dbReference type="SAM" id="MobiDB-lite"/>
    </source>
</evidence>